<evidence type="ECO:0000256" key="6">
    <source>
        <dbReference type="ARBA" id="ARBA00023065"/>
    </source>
</evidence>
<sequence>MDIVIIGGGKVGEILCQELALENNNVVLIEANSERLNRIINKNDITGLVGDGADYDNLVEAGVEQCDMFIAVTPEDETNIISSIIAKQLGAKYTIARVRNPKYTNHIEFVRDSLGIDLVINPEMVAARYITKSIEFPHSLSIEQFGKGRVNLVELEIKAGSPLVDQSLNQFRNEYGEVLICALTHDKQTIIPSGQSVLRVGDRVYVTGSREDLANFYFKAGYREEKTKSVLIIGGGRVTYYTLHLLSKMDIDIKVIELNEERALDLSHRFPQVVVIKGDGMEQELLLEERIESFDAVLSLTGIDEENIINSMYALSLGIKKVMTKVSRTDLLKILGDSDLQAIVTPKRLITNKILRYVRSLRNATASNVEALIRIADNQVETLQFLVKESSRVVNIKLRDLNTKDNLLIAYIIRGSQLIYPTGEDVILADDHVLIVTKHKAFNDIDDILR</sequence>
<keyword evidence="4" id="KW-0630">Potassium</keyword>
<dbReference type="InterPro" id="IPR050721">
    <property type="entry name" value="Trk_Ktr_HKT_K-transport"/>
</dbReference>
<dbReference type="PRINTS" id="PR00335">
    <property type="entry name" value="KUPTAKETRKA"/>
</dbReference>
<dbReference type="AlphaFoldDB" id="A0A5R9EJA1"/>
<dbReference type="NCBIfam" id="NF007039">
    <property type="entry name" value="PRK09496.3-2"/>
    <property type="match status" value="1"/>
</dbReference>
<feature type="domain" description="RCK N-terminal" evidence="7">
    <location>
        <begin position="227"/>
        <end position="344"/>
    </location>
</feature>
<evidence type="ECO:0000259" key="7">
    <source>
        <dbReference type="PROSITE" id="PS51201"/>
    </source>
</evidence>
<feature type="domain" description="RCK N-terminal" evidence="7">
    <location>
        <begin position="1"/>
        <end position="120"/>
    </location>
</feature>
<evidence type="ECO:0000313" key="9">
    <source>
        <dbReference type="EMBL" id="TLQ49479.1"/>
    </source>
</evidence>
<dbReference type="NCBIfam" id="NF007033">
    <property type="entry name" value="PRK09496.1-5"/>
    <property type="match status" value="1"/>
</dbReference>
<keyword evidence="3" id="KW-0633">Potassium transport</keyword>
<reference evidence="9 10" key="1">
    <citation type="submission" date="2019-05" db="EMBL/GenBank/DDBJ databases">
        <title>The metagenome of a microbial culture collection derived from dairy environment covers the genomic content of the human microbiome.</title>
        <authorList>
            <person name="Roder T."/>
            <person name="Wuthrich D."/>
            <person name="Sattari Z."/>
            <person name="Von Ah U."/>
            <person name="Bar C."/>
            <person name="Ronchi F."/>
            <person name="Macpherson A.J."/>
            <person name="Ganal-Vonarburg S.C."/>
            <person name="Bruggmann R."/>
            <person name="Vergeres G."/>
        </authorList>
    </citation>
    <scope>NUCLEOTIDE SEQUENCE [LARGE SCALE GENOMIC DNA]</scope>
    <source>
        <strain evidence="9 10">FAM 24227</strain>
    </source>
</reference>
<dbReference type="GO" id="GO:0005886">
    <property type="term" value="C:plasma membrane"/>
    <property type="evidence" value="ECO:0007669"/>
    <property type="project" value="InterPro"/>
</dbReference>
<keyword evidence="5" id="KW-0520">NAD</keyword>
<feature type="domain" description="RCK C-terminal" evidence="8">
    <location>
        <begin position="370"/>
        <end position="450"/>
    </location>
</feature>
<evidence type="ECO:0000313" key="10">
    <source>
        <dbReference type="Proteomes" id="UP000306420"/>
    </source>
</evidence>
<dbReference type="GO" id="GO:0015079">
    <property type="term" value="F:potassium ion transmembrane transporter activity"/>
    <property type="evidence" value="ECO:0007669"/>
    <property type="project" value="InterPro"/>
</dbReference>
<keyword evidence="2" id="KW-0813">Transport</keyword>
<dbReference type="PANTHER" id="PTHR43833:SF5">
    <property type="entry name" value="TRK SYSTEM POTASSIUM UPTAKE PROTEIN TRKA"/>
    <property type="match status" value="1"/>
</dbReference>
<proteinExistence type="predicted"/>
<dbReference type="Pfam" id="PF02254">
    <property type="entry name" value="TrkA_N"/>
    <property type="match status" value="2"/>
</dbReference>
<dbReference type="PANTHER" id="PTHR43833">
    <property type="entry name" value="POTASSIUM CHANNEL PROTEIN 2-RELATED-RELATED"/>
    <property type="match status" value="1"/>
</dbReference>
<dbReference type="InterPro" id="IPR036291">
    <property type="entry name" value="NAD(P)-bd_dom_sf"/>
</dbReference>
<dbReference type="OrthoDB" id="9775180at2"/>
<evidence type="ECO:0000256" key="3">
    <source>
        <dbReference type="ARBA" id="ARBA00022538"/>
    </source>
</evidence>
<dbReference type="PROSITE" id="PS51201">
    <property type="entry name" value="RCK_N"/>
    <property type="match status" value="2"/>
</dbReference>
<dbReference type="PROSITE" id="PS51202">
    <property type="entry name" value="RCK_C"/>
    <property type="match status" value="2"/>
</dbReference>
<feature type="domain" description="RCK C-terminal" evidence="8">
    <location>
        <begin position="140"/>
        <end position="222"/>
    </location>
</feature>
<dbReference type="Gene3D" id="3.40.50.720">
    <property type="entry name" value="NAD(P)-binding Rossmann-like Domain"/>
    <property type="match status" value="2"/>
</dbReference>
<dbReference type="SUPFAM" id="SSF51735">
    <property type="entry name" value="NAD(P)-binding Rossmann-fold domains"/>
    <property type="match status" value="2"/>
</dbReference>
<evidence type="ECO:0000256" key="2">
    <source>
        <dbReference type="ARBA" id="ARBA00022448"/>
    </source>
</evidence>
<dbReference type="EMBL" id="VBSP01000001">
    <property type="protein sequence ID" value="TLQ49479.1"/>
    <property type="molecule type" value="Genomic_DNA"/>
</dbReference>
<dbReference type="Gene3D" id="3.30.70.1450">
    <property type="entry name" value="Regulator of K+ conductance, C-terminal domain"/>
    <property type="match status" value="2"/>
</dbReference>
<dbReference type="InterPro" id="IPR006036">
    <property type="entry name" value="K_uptake_TrkA"/>
</dbReference>
<dbReference type="InterPro" id="IPR036721">
    <property type="entry name" value="RCK_C_sf"/>
</dbReference>
<evidence type="ECO:0000256" key="4">
    <source>
        <dbReference type="ARBA" id="ARBA00022958"/>
    </source>
</evidence>
<dbReference type="Pfam" id="PF02080">
    <property type="entry name" value="TrkA_C"/>
    <property type="match status" value="2"/>
</dbReference>
<protein>
    <recommendedName>
        <fullName evidence="1">Trk system potassium uptake protein TrkA</fullName>
    </recommendedName>
</protein>
<accession>A0A5R9EJA1</accession>
<evidence type="ECO:0000259" key="8">
    <source>
        <dbReference type="PROSITE" id="PS51202"/>
    </source>
</evidence>
<dbReference type="Proteomes" id="UP000306420">
    <property type="component" value="Unassembled WGS sequence"/>
</dbReference>
<organism evidence="9 10">
    <name type="scientific">Ruoffia tabacinasalis</name>
    <dbReference type="NCBI Taxonomy" id="87458"/>
    <lineage>
        <taxon>Bacteria</taxon>
        <taxon>Bacillati</taxon>
        <taxon>Bacillota</taxon>
        <taxon>Bacilli</taxon>
        <taxon>Lactobacillales</taxon>
        <taxon>Aerococcaceae</taxon>
        <taxon>Ruoffia</taxon>
    </lineage>
</organism>
<dbReference type="InterPro" id="IPR006037">
    <property type="entry name" value="RCK_C"/>
</dbReference>
<evidence type="ECO:0000256" key="5">
    <source>
        <dbReference type="ARBA" id="ARBA00023027"/>
    </source>
</evidence>
<name>A0A5R9EJA1_9LACT</name>
<evidence type="ECO:0000256" key="1">
    <source>
        <dbReference type="ARBA" id="ARBA00017378"/>
    </source>
</evidence>
<keyword evidence="6" id="KW-0406">Ion transport</keyword>
<dbReference type="SUPFAM" id="SSF116726">
    <property type="entry name" value="TrkA C-terminal domain-like"/>
    <property type="match status" value="2"/>
</dbReference>
<comment type="caution">
    <text evidence="9">The sequence shown here is derived from an EMBL/GenBank/DDBJ whole genome shotgun (WGS) entry which is preliminary data.</text>
</comment>
<dbReference type="InterPro" id="IPR003148">
    <property type="entry name" value="RCK_N"/>
</dbReference>
<gene>
    <name evidence="9" type="primary">trkA</name>
    <name evidence="9" type="ORF">FEZ33_00380</name>
</gene>